<dbReference type="Gene3D" id="3.40.50.720">
    <property type="entry name" value="NAD(P)-binding Rossmann-like Domain"/>
    <property type="match status" value="1"/>
</dbReference>
<evidence type="ECO:0000313" key="4">
    <source>
        <dbReference type="Proteomes" id="UP000637074"/>
    </source>
</evidence>
<sequence length="250" mass="26952">MKLKDKVALITGGSSGIGRGICHAFAKEGASVVFVGLSEQKGKRTEEELLKLGCNALFIQADLADRNKLPAIVEKVIERFGVLDILVNNAQTSQNVIFEETTEEVMDLALNTGFWSTFILMKSALPYLKISKGKVINFVSGAGMIGLSKQASYAAAKEAIRGISRVAATEWGRYGINVNLISPIANSPGVERLQEEHPNAYNKMVSLIPLGRLGDCEEDIGRAAVFLASRDADYITGQTIMVDGGTVMVR</sequence>
<evidence type="ECO:0000259" key="2">
    <source>
        <dbReference type="SMART" id="SM00822"/>
    </source>
</evidence>
<feature type="domain" description="Ketoreductase" evidence="2">
    <location>
        <begin position="6"/>
        <end position="187"/>
    </location>
</feature>
<dbReference type="InterPro" id="IPR057326">
    <property type="entry name" value="KR_dom"/>
</dbReference>
<reference evidence="3 4" key="1">
    <citation type="journal article" date="2022" name="Int. J. Syst. Evol. Microbiol.">
        <title>Neobacillus kokaensis sp. nov., isolated from soil.</title>
        <authorList>
            <person name="Yuki K."/>
            <person name="Matsubara H."/>
            <person name="Yamaguchi S."/>
        </authorList>
    </citation>
    <scope>NUCLEOTIDE SEQUENCE [LARGE SCALE GENOMIC DNA]</scope>
    <source>
        <strain evidence="3 4">LOB 377</strain>
    </source>
</reference>
<dbReference type="SMART" id="SM00822">
    <property type="entry name" value="PKS_KR"/>
    <property type="match status" value="1"/>
</dbReference>
<keyword evidence="4" id="KW-1185">Reference proteome</keyword>
<name>A0ABQ3MWH7_9BACI</name>
<comment type="similarity">
    <text evidence="1">Belongs to the short-chain dehydrogenases/reductases (SDR) family.</text>
</comment>
<dbReference type="InterPro" id="IPR036291">
    <property type="entry name" value="NAD(P)-bd_dom_sf"/>
</dbReference>
<evidence type="ECO:0000313" key="3">
    <source>
        <dbReference type="EMBL" id="GHH96782.1"/>
    </source>
</evidence>
<dbReference type="PANTHER" id="PTHR42760">
    <property type="entry name" value="SHORT-CHAIN DEHYDROGENASES/REDUCTASES FAMILY MEMBER"/>
    <property type="match status" value="1"/>
</dbReference>
<dbReference type="InterPro" id="IPR002347">
    <property type="entry name" value="SDR_fam"/>
</dbReference>
<accession>A0ABQ3MWH7</accession>
<dbReference type="EMBL" id="BNDS01000001">
    <property type="protein sequence ID" value="GHH96782.1"/>
    <property type="molecule type" value="Genomic_DNA"/>
</dbReference>
<organism evidence="3 4">
    <name type="scientific">Neobacillus kokaensis</name>
    <dbReference type="NCBI Taxonomy" id="2759023"/>
    <lineage>
        <taxon>Bacteria</taxon>
        <taxon>Bacillati</taxon>
        <taxon>Bacillota</taxon>
        <taxon>Bacilli</taxon>
        <taxon>Bacillales</taxon>
        <taxon>Bacillaceae</taxon>
        <taxon>Neobacillus</taxon>
    </lineage>
</organism>
<dbReference type="PRINTS" id="PR00081">
    <property type="entry name" value="GDHRDH"/>
</dbReference>
<gene>
    <name evidence="3" type="ORF">AM1BK_03250</name>
</gene>
<dbReference type="Proteomes" id="UP000637074">
    <property type="component" value="Unassembled WGS sequence"/>
</dbReference>
<dbReference type="CDD" id="cd05233">
    <property type="entry name" value="SDR_c"/>
    <property type="match status" value="1"/>
</dbReference>
<dbReference type="SUPFAM" id="SSF51735">
    <property type="entry name" value="NAD(P)-binding Rossmann-fold domains"/>
    <property type="match status" value="1"/>
</dbReference>
<dbReference type="PRINTS" id="PR00080">
    <property type="entry name" value="SDRFAMILY"/>
</dbReference>
<dbReference type="Pfam" id="PF13561">
    <property type="entry name" value="adh_short_C2"/>
    <property type="match status" value="1"/>
</dbReference>
<dbReference type="PROSITE" id="PS00061">
    <property type="entry name" value="ADH_SHORT"/>
    <property type="match status" value="1"/>
</dbReference>
<dbReference type="InterPro" id="IPR020904">
    <property type="entry name" value="Sc_DH/Rdtase_CS"/>
</dbReference>
<evidence type="ECO:0000256" key="1">
    <source>
        <dbReference type="ARBA" id="ARBA00006484"/>
    </source>
</evidence>
<comment type="caution">
    <text evidence="3">The sequence shown here is derived from an EMBL/GenBank/DDBJ whole genome shotgun (WGS) entry which is preliminary data.</text>
</comment>
<proteinExistence type="inferred from homology"/>
<protein>
    <submittedName>
        <fullName evidence="3">Short-chain dehydrogenase</fullName>
    </submittedName>
</protein>